<proteinExistence type="predicted"/>
<dbReference type="EMBL" id="QUTE01005410">
    <property type="protein sequence ID" value="RHZ37883.1"/>
    <property type="molecule type" value="Genomic_DNA"/>
</dbReference>
<protein>
    <submittedName>
        <fullName evidence="1">Uncharacterized protein</fullName>
    </submittedName>
</protein>
<dbReference type="Proteomes" id="UP000266196">
    <property type="component" value="Unassembled WGS sequence"/>
</dbReference>
<sequence>MAALAFSPDEEKGFFDTVLVILNGRCDAVKHPTLLLVHKMVQTAPDLFWKRNGALLAALTRILRTTGANDAMWPVLVSVLSTLLPCP</sequence>
<name>A0A397FVV9_APHAT</name>
<accession>A0A397FVV9</accession>
<comment type="caution">
    <text evidence="1">The sequence shown here is derived from an EMBL/GenBank/DDBJ whole genome shotgun (WGS) entry which is preliminary data.</text>
</comment>
<gene>
    <name evidence="1" type="ORF">DYB31_016810</name>
</gene>
<organism evidence="1 2">
    <name type="scientific">Aphanomyces astaci</name>
    <name type="common">Crayfish plague agent</name>
    <dbReference type="NCBI Taxonomy" id="112090"/>
    <lineage>
        <taxon>Eukaryota</taxon>
        <taxon>Sar</taxon>
        <taxon>Stramenopiles</taxon>
        <taxon>Oomycota</taxon>
        <taxon>Saprolegniomycetes</taxon>
        <taxon>Saprolegniales</taxon>
        <taxon>Verrucalvaceae</taxon>
        <taxon>Aphanomyces</taxon>
    </lineage>
</organism>
<dbReference type="AlphaFoldDB" id="A0A397FVV9"/>
<evidence type="ECO:0000313" key="2">
    <source>
        <dbReference type="Proteomes" id="UP000266196"/>
    </source>
</evidence>
<evidence type="ECO:0000313" key="1">
    <source>
        <dbReference type="EMBL" id="RHZ37883.1"/>
    </source>
</evidence>
<reference evidence="1 2" key="1">
    <citation type="submission" date="2018-08" db="EMBL/GenBank/DDBJ databases">
        <title>Aphanomyces genome sequencing and annotation.</title>
        <authorList>
            <person name="Minardi D."/>
            <person name="Oidtmann B."/>
            <person name="Van Der Giezen M."/>
            <person name="Studholme D.J."/>
        </authorList>
    </citation>
    <scope>NUCLEOTIDE SEQUENCE [LARGE SCALE GENOMIC DNA]</scope>
    <source>
        <strain evidence="1 2">197901</strain>
    </source>
</reference>